<reference evidence="2" key="1">
    <citation type="journal article" date="2021" name="Science">
        <title>Hunting the eagle killer: A cyanobacterial neurotoxin causes vacuolar myelinopathy.</title>
        <authorList>
            <person name="Breinlinger S."/>
            <person name="Phillips T.J."/>
            <person name="Haram B.N."/>
            <person name="Mares J."/>
            <person name="Martinez Yerena J.A."/>
            <person name="Hrouzek P."/>
            <person name="Sobotka R."/>
            <person name="Henderson W.M."/>
            <person name="Schmieder P."/>
            <person name="Williams S.M."/>
            <person name="Lauderdale J.D."/>
            <person name="Wilde H.D."/>
            <person name="Gerrin W."/>
            <person name="Kust A."/>
            <person name="Washington J.W."/>
            <person name="Wagner C."/>
            <person name="Geier B."/>
            <person name="Liebeke M."/>
            <person name="Enke H."/>
            <person name="Niedermeyer T.H.J."/>
            <person name="Wilde S.B."/>
        </authorList>
    </citation>
    <scope>NUCLEOTIDE SEQUENCE [LARGE SCALE GENOMIC DNA]</scope>
    <source>
        <strain evidence="2">Thurmond2011</strain>
    </source>
</reference>
<evidence type="ECO:0000313" key="2">
    <source>
        <dbReference type="Proteomes" id="UP000667802"/>
    </source>
</evidence>
<keyword evidence="2" id="KW-1185">Reference proteome</keyword>
<dbReference type="EMBL" id="JAALHA020000041">
    <property type="protein sequence ID" value="MDR9900857.1"/>
    <property type="molecule type" value="Genomic_DNA"/>
</dbReference>
<gene>
    <name evidence="1" type="ORF">G7B40_040945</name>
</gene>
<dbReference type="AlphaFoldDB" id="A0AAP5MDP5"/>
<organism evidence="1 2">
    <name type="scientific">Aetokthonos hydrillicola Thurmond2011</name>
    <dbReference type="NCBI Taxonomy" id="2712845"/>
    <lineage>
        <taxon>Bacteria</taxon>
        <taxon>Bacillati</taxon>
        <taxon>Cyanobacteriota</taxon>
        <taxon>Cyanophyceae</taxon>
        <taxon>Nostocales</taxon>
        <taxon>Hapalosiphonaceae</taxon>
        <taxon>Aetokthonos</taxon>
    </lineage>
</organism>
<dbReference type="Proteomes" id="UP000667802">
    <property type="component" value="Unassembled WGS sequence"/>
</dbReference>
<comment type="caution">
    <text evidence="1">The sequence shown here is derived from an EMBL/GenBank/DDBJ whole genome shotgun (WGS) entry which is preliminary data.</text>
</comment>
<accession>A0AAP5MDP5</accession>
<evidence type="ECO:0000313" key="1">
    <source>
        <dbReference type="EMBL" id="MDR9900857.1"/>
    </source>
</evidence>
<sequence length="73" mass="8247">MGKTPEPKKGYKMPKGYLRGKARRRGAPIIHEEAKEKLNLTLTPTAINKLSQAAFKAGVSRSELVERWVRENL</sequence>
<name>A0AAP5MDP5_9CYAN</name>
<evidence type="ECO:0008006" key="3">
    <source>
        <dbReference type="Google" id="ProtNLM"/>
    </source>
</evidence>
<protein>
    <recommendedName>
        <fullName evidence="3">Ribbon-helix-helix protein CopG domain-containing protein</fullName>
    </recommendedName>
</protein>
<dbReference type="RefSeq" id="WP_208343359.1">
    <property type="nucleotide sequence ID" value="NZ_CAWQFN010000310.1"/>
</dbReference>
<proteinExistence type="predicted"/>